<dbReference type="Proteomes" id="UP000182814">
    <property type="component" value="Chromosome I"/>
</dbReference>
<reference evidence="2" key="1">
    <citation type="submission" date="2016-10" db="EMBL/GenBank/DDBJ databases">
        <authorList>
            <person name="de Groot N.N."/>
        </authorList>
    </citation>
    <scope>NUCLEOTIDE SEQUENCE [LARGE SCALE GENOMIC DNA]</scope>
    <source>
        <strain evidence="2">BS3782</strain>
    </source>
</reference>
<organism evidence="2 3">
    <name type="scientific">Pseudomonas lini</name>
    <dbReference type="NCBI Taxonomy" id="163011"/>
    <lineage>
        <taxon>Bacteria</taxon>
        <taxon>Pseudomonadati</taxon>
        <taxon>Pseudomonadota</taxon>
        <taxon>Gammaproteobacteria</taxon>
        <taxon>Pseudomonadales</taxon>
        <taxon>Pseudomonadaceae</taxon>
        <taxon>Pseudomonas</taxon>
    </lineage>
</organism>
<gene>
    <name evidence="1" type="ORF">F7R14_09110</name>
    <name evidence="2" type="ORF">SAMN04490191_5493</name>
</gene>
<reference evidence="3" key="2">
    <citation type="submission" date="2016-10" db="EMBL/GenBank/DDBJ databases">
        <authorList>
            <person name="Varghese N."/>
            <person name="Submissions S."/>
        </authorList>
    </citation>
    <scope>NUCLEOTIDE SEQUENCE [LARGE SCALE GENOMIC DNA]</scope>
    <source>
        <strain evidence="3">BS3782</strain>
    </source>
</reference>
<evidence type="ECO:0000313" key="3">
    <source>
        <dbReference type="Proteomes" id="UP000182814"/>
    </source>
</evidence>
<sequence>MENQYTRLEGMGLKFVSGNVEHRLEEGAIGYTIKFKLLLDFEAFKVAANAAIPGYLDSFINAIRPELGGLAYHLWYNYFSDAAGKIHSFERLCEVFSWAGNYFDQWTEGSLARRYAKPTFEVVGNDIFITCGQYFRWSDRKREIVIGDLPVVSFFWGLGLMQGHTRLERAPGHVLTLGYVYEDLVEVDGAPMNRGMLYMRGHQLAFGKISANDIRIAT</sequence>
<dbReference type="EMBL" id="LT629746">
    <property type="protein sequence ID" value="SDT60602.1"/>
    <property type="molecule type" value="Genomic_DNA"/>
</dbReference>
<dbReference type="Proteomes" id="UP000434925">
    <property type="component" value="Unassembled WGS sequence"/>
</dbReference>
<evidence type="ECO:0000313" key="1">
    <source>
        <dbReference type="EMBL" id="KAB0506244.1"/>
    </source>
</evidence>
<dbReference type="AlphaFoldDB" id="A0A1H2BRD3"/>
<reference evidence="1 4" key="3">
    <citation type="submission" date="2019-09" db="EMBL/GenBank/DDBJ databases">
        <title>Draft genome sequences of 48 bacterial type strains from the CCUG.</title>
        <authorList>
            <person name="Tunovic T."/>
            <person name="Pineiro-Iglesias B."/>
            <person name="Unosson C."/>
            <person name="Inganas E."/>
            <person name="Ohlen M."/>
            <person name="Cardew S."/>
            <person name="Jensie-Markopoulos S."/>
            <person name="Salva-Serra F."/>
            <person name="Jaen-Luchoro D."/>
            <person name="Karlsson R."/>
            <person name="Svensson-Stadler L."/>
            <person name="Chun J."/>
            <person name="Moore E."/>
        </authorList>
    </citation>
    <scope>NUCLEOTIDE SEQUENCE [LARGE SCALE GENOMIC DNA]</scope>
    <source>
        <strain evidence="1 4">CCUG 51522</strain>
    </source>
</reference>
<evidence type="ECO:0000313" key="2">
    <source>
        <dbReference type="EMBL" id="SDT60602.1"/>
    </source>
</evidence>
<dbReference type="RefSeq" id="WP_151152211.1">
    <property type="nucleotide sequence ID" value="NZ_JYLB01000002.1"/>
</dbReference>
<dbReference type="EMBL" id="VZPO01000003">
    <property type="protein sequence ID" value="KAB0506244.1"/>
    <property type="molecule type" value="Genomic_DNA"/>
</dbReference>
<evidence type="ECO:0000313" key="4">
    <source>
        <dbReference type="Proteomes" id="UP000434925"/>
    </source>
</evidence>
<keyword evidence="3" id="KW-1185">Reference proteome</keyword>
<accession>A0A1H2BRD3</accession>
<protein>
    <submittedName>
        <fullName evidence="2">Uncharacterized protein</fullName>
    </submittedName>
</protein>
<proteinExistence type="predicted"/>
<name>A0A1H2BRD3_9PSED</name>